<dbReference type="EMBL" id="JELX01003839">
    <property type="protein sequence ID" value="KYF51177.1"/>
    <property type="molecule type" value="Genomic_DNA"/>
</dbReference>
<proteinExistence type="predicted"/>
<dbReference type="SUPFAM" id="SSF69255">
    <property type="entry name" value="gp5 N-terminal domain-like"/>
    <property type="match status" value="2"/>
</dbReference>
<evidence type="ECO:0000313" key="4">
    <source>
        <dbReference type="Proteomes" id="UP000075604"/>
    </source>
</evidence>
<feature type="domain" description="Gp5/Type VI secretion system Vgr protein OB-fold" evidence="2">
    <location>
        <begin position="76"/>
        <end position="113"/>
    </location>
</feature>
<evidence type="ECO:0000259" key="2">
    <source>
        <dbReference type="Pfam" id="PF04717"/>
    </source>
</evidence>
<organism evidence="3 4">
    <name type="scientific">Sorangium cellulosum</name>
    <name type="common">Polyangium cellulosum</name>
    <dbReference type="NCBI Taxonomy" id="56"/>
    <lineage>
        <taxon>Bacteria</taxon>
        <taxon>Pseudomonadati</taxon>
        <taxon>Myxococcota</taxon>
        <taxon>Polyangia</taxon>
        <taxon>Polyangiales</taxon>
        <taxon>Polyangiaceae</taxon>
        <taxon>Sorangium</taxon>
    </lineage>
</organism>
<dbReference type="InterPro" id="IPR006531">
    <property type="entry name" value="Gp5/Vgr_OB"/>
</dbReference>
<name>A0A150P676_SORCE</name>
<feature type="compositionally biased region" description="Gly residues" evidence="1">
    <location>
        <begin position="57"/>
        <end position="66"/>
    </location>
</feature>
<dbReference type="Proteomes" id="UP000075604">
    <property type="component" value="Unassembled WGS sequence"/>
</dbReference>
<accession>A0A150P676</accession>
<comment type="caution">
    <text evidence="3">The sequence shown here is derived from an EMBL/GenBank/DDBJ whole genome shotgun (WGS) entry which is preliminary data.</text>
</comment>
<feature type="domain" description="Gp5/Type VI secretion system Vgr protein OB-fold" evidence="2">
    <location>
        <begin position="11"/>
        <end position="49"/>
    </location>
</feature>
<dbReference type="AlphaFoldDB" id="A0A150P676"/>
<reference evidence="3 4" key="1">
    <citation type="submission" date="2014-02" db="EMBL/GenBank/DDBJ databases">
        <title>The small core and large imbalanced accessory genome model reveals a collaborative survival strategy of Sorangium cellulosum strains in nature.</title>
        <authorList>
            <person name="Han K."/>
            <person name="Peng R."/>
            <person name="Blom J."/>
            <person name="Li Y.-Z."/>
        </authorList>
    </citation>
    <scope>NUCLEOTIDE SEQUENCE [LARGE SCALE GENOMIC DNA]</scope>
    <source>
        <strain evidence="3 4">So0157-18</strain>
    </source>
</reference>
<gene>
    <name evidence="3" type="ORF">BE04_07400</name>
</gene>
<evidence type="ECO:0000256" key="1">
    <source>
        <dbReference type="SAM" id="MobiDB-lite"/>
    </source>
</evidence>
<dbReference type="Gene3D" id="2.40.50.230">
    <property type="entry name" value="Gp5 N-terminal domain"/>
    <property type="match status" value="1"/>
</dbReference>
<feature type="region of interest" description="Disordered" evidence="1">
    <location>
        <begin position="50"/>
        <end position="76"/>
    </location>
</feature>
<evidence type="ECO:0000313" key="3">
    <source>
        <dbReference type="EMBL" id="KYF51177.1"/>
    </source>
</evidence>
<sequence>MQAGKQFGTMIGVVIDRRDPQNLGRVRVRYPTLGIESGWARVLVPYGGASGADQQGAPGGADGGAPRGRRGGARAAVGGSAHGFKAIPEEGDEVIVGFIEGDPKLPLILGSTYSERNPPPMRRDIDVRVLQSPGGHRITLADTPPGGKITLESGDVRLGGANALQPAVLGNALNRLLTQLLNQLALHTHGSAAGPTSPPVNAVAFTGQISGLASLLSQIVKIER</sequence>
<dbReference type="InterPro" id="IPR037026">
    <property type="entry name" value="Vgr_OB-fold_dom_sf"/>
</dbReference>
<protein>
    <recommendedName>
        <fullName evidence="2">Gp5/Type VI secretion system Vgr protein OB-fold domain-containing protein</fullName>
    </recommendedName>
</protein>
<dbReference type="Pfam" id="PF04717">
    <property type="entry name" value="Phage_base_V"/>
    <property type="match status" value="2"/>
</dbReference>